<feature type="region of interest" description="Disordered" evidence="1">
    <location>
        <begin position="330"/>
        <end position="354"/>
    </location>
</feature>
<dbReference type="GO" id="GO:0030159">
    <property type="term" value="F:signaling receptor complex adaptor activity"/>
    <property type="evidence" value="ECO:0007669"/>
    <property type="project" value="TreeGrafter"/>
</dbReference>
<dbReference type="Gene3D" id="1.20.5.1000">
    <property type="entry name" value="arf6 gtpase in complex with a specific effector, jip4"/>
    <property type="match status" value="1"/>
</dbReference>
<dbReference type="Pfam" id="PF16471">
    <property type="entry name" value="JIP_LZII"/>
    <property type="match status" value="1"/>
</dbReference>
<dbReference type="PANTHER" id="PTHR13886">
    <property type="entry name" value="JNK/SAPK-ASSOCIATED PROTEIN"/>
    <property type="match status" value="1"/>
</dbReference>
<dbReference type="GO" id="GO:0016301">
    <property type="term" value="F:kinase activity"/>
    <property type="evidence" value="ECO:0007669"/>
    <property type="project" value="UniProtKB-KW"/>
</dbReference>
<dbReference type="PANTHER" id="PTHR13886:SF4">
    <property type="entry name" value="JNK-INTERACTING PROTEIN 3"/>
    <property type="match status" value="1"/>
</dbReference>
<organism evidence="3 4">
    <name type="scientific">Brachionus plicatilis</name>
    <name type="common">Marine rotifer</name>
    <name type="synonym">Brachionus muelleri</name>
    <dbReference type="NCBI Taxonomy" id="10195"/>
    <lineage>
        <taxon>Eukaryota</taxon>
        <taxon>Metazoa</taxon>
        <taxon>Spiralia</taxon>
        <taxon>Gnathifera</taxon>
        <taxon>Rotifera</taxon>
        <taxon>Eurotatoria</taxon>
        <taxon>Monogononta</taxon>
        <taxon>Pseudotrocha</taxon>
        <taxon>Ploima</taxon>
        <taxon>Brachionidae</taxon>
        <taxon>Brachionus</taxon>
    </lineage>
</organism>
<dbReference type="GO" id="GO:0019894">
    <property type="term" value="F:kinesin binding"/>
    <property type="evidence" value="ECO:0007669"/>
    <property type="project" value="TreeGrafter"/>
</dbReference>
<keyword evidence="3" id="KW-0418">Kinase</keyword>
<feature type="region of interest" description="Disordered" evidence="1">
    <location>
        <begin position="128"/>
        <end position="148"/>
    </location>
</feature>
<feature type="compositionally biased region" description="Low complexity" evidence="1">
    <location>
        <begin position="480"/>
        <end position="504"/>
    </location>
</feature>
<feature type="non-terminal residue" evidence="3">
    <location>
        <position position="746"/>
    </location>
</feature>
<dbReference type="AlphaFoldDB" id="A0A3M7RPD5"/>
<dbReference type="STRING" id="10195.A0A3M7RPD5"/>
<accession>A0A3M7RPD5</accession>
<protein>
    <submittedName>
        <fullName evidence="3">C-Jun-amino-terminal kinase-interacting 4</fullName>
    </submittedName>
</protein>
<comment type="caution">
    <text evidence="3">The sequence shown here is derived from an EMBL/GenBank/DDBJ whole genome shotgun (WGS) entry which is preliminary data.</text>
</comment>
<dbReference type="GO" id="GO:0005737">
    <property type="term" value="C:cytoplasm"/>
    <property type="evidence" value="ECO:0007669"/>
    <property type="project" value="TreeGrafter"/>
</dbReference>
<proteinExistence type="predicted"/>
<dbReference type="GO" id="GO:0008432">
    <property type="term" value="F:JUN kinase binding"/>
    <property type="evidence" value="ECO:0007669"/>
    <property type="project" value="TreeGrafter"/>
</dbReference>
<dbReference type="OrthoDB" id="10256043at2759"/>
<evidence type="ECO:0000313" key="3">
    <source>
        <dbReference type="EMBL" id="RNA25270.1"/>
    </source>
</evidence>
<keyword evidence="3" id="KW-0808">Transferase</keyword>
<name>A0A3M7RPD5_BRAPC</name>
<dbReference type="GO" id="GO:0005078">
    <property type="term" value="F:MAP-kinase scaffold activity"/>
    <property type="evidence" value="ECO:0007669"/>
    <property type="project" value="InterPro"/>
</dbReference>
<feature type="region of interest" description="Disordered" evidence="1">
    <location>
        <begin position="473"/>
        <end position="509"/>
    </location>
</feature>
<dbReference type="GO" id="GO:0016192">
    <property type="term" value="P:vesicle-mediated transport"/>
    <property type="evidence" value="ECO:0007669"/>
    <property type="project" value="TreeGrafter"/>
</dbReference>
<dbReference type="EMBL" id="REGN01002953">
    <property type="protein sequence ID" value="RNA25270.1"/>
    <property type="molecule type" value="Genomic_DNA"/>
</dbReference>
<evidence type="ECO:0000259" key="2">
    <source>
        <dbReference type="PROSITE" id="PS51777"/>
    </source>
</evidence>
<dbReference type="InterPro" id="IPR034744">
    <property type="entry name" value="RH2"/>
</dbReference>
<gene>
    <name evidence="3" type="ORF">BpHYR1_046081</name>
</gene>
<feature type="domain" description="RH2" evidence="2">
    <location>
        <begin position="356"/>
        <end position="423"/>
    </location>
</feature>
<dbReference type="InterPro" id="IPR039911">
    <property type="entry name" value="JIP3/JIP4"/>
</dbReference>
<feature type="compositionally biased region" description="Basic and acidic residues" evidence="1">
    <location>
        <begin position="330"/>
        <end position="345"/>
    </location>
</feature>
<sequence length="746" mass="84622">MILEEKENEIRREYNKLHERYTELFKTHCDYLERHKILFGQESHSSNTHSQNNQKINKSKLNVSVNSDLSDNSTGFHISKNKLLELLKSADKNINKSDLINCLKNLNQNDINSAVQLFLNQEISNSTQSIESSTVHDRSIQSSSTSLNQPMQEHISDKFILNASNNSASALTTYMECLENMLDPNEIGSSKLNLQSSDNFDEHLQGAEFDDTCSIMSQSNTKNSEYEADEDQMSKNDLSLFNELSRENQDITELDDGADLTGMTREVANLIRENSELLQTKHALNVLKDDLIVRLDQFSGEMLILREEIRSLQTVKAALQLRINELEEEQRKSKEELAAKNKKLEEEDESIPMSQRKRFTRAEMARVLMERNQFKEKLMELQEAVRWRETMRAIKQDQAEQDQSNHTGPEAHKKKSALSRFKRVVNETVETKPSDSGMSTFFSSFLPKEILGVPVQEIKKDINEGRSQISSFFSDLFGNSQPSGTSSGSPSPAQPSSSPKSTKTLKPKQNEQVVPLIEDPAGSQDAQPSEKILKAYEVLSPQETKSRKKELECREDGRMQAYGWSLPTSKNSSQPSNLTNVPVPVYCRPLFKEETNLRLSCAANVNYTFDPKCLPESANFDDLLKNSQFNSFRSESGYKSSTIWICNLNDNDTHISIFDANKPGDLVQQFTLKSLKIHTLLPVSGVTKEDVNEKEIKPEETSTGENQAATIQIFKNELNDNLDNITYIEVENDLNYSTASIQSIEQ</sequence>
<evidence type="ECO:0000256" key="1">
    <source>
        <dbReference type="SAM" id="MobiDB-lite"/>
    </source>
</evidence>
<dbReference type="Proteomes" id="UP000276133">
    <property type="component" value="Unassembled WGS sequence"/>
</dbReference>
<evidence type="ECO:0000313" key="4">
    <source>
        <dbReference type="Proteomes" id="UP000276133"/>
    </source>
</evidence>
<dbReference type="InterPro" id="IPR032486">
    <property type="entry name" value="JIP_LZII"/>
</dbReference>
<feature type="region of interest" description="Disordered" evidence="1">
    <location>
        <begin position="395"/>
        <end position="419"/>
    </location>
</feature>
<dbReference type="PROSITE" id="PS51777">
    <property type="entry name" value="RH2"/>
    <property type="match status" value="1"/>
</dbReference>
<reference evidence="3 4" key="1">
    <citation type="journal article" date="2018" name="Sci. Rep.">
        <title>Genomic signatures of local adaptation to the degree of environmental predictability in rotifers.</title>
        <authorList>
            <person name="Franch-Gras L."/>
            <person name="Hahn C."/>
            <person name="Garcia-Roger E.M."/>
            <person name="Carmona M.J."/>
            <person name="Serra M."/>
            <person name="Gomez A."/>
        </authorList>
    </citation>
    <scope>NUCLEOTIDE SEQUENCE [LARGE SCALE GENOMIC DNA]</scope>
    <source>
        <strain evidence="3">HYR1</strain>
    </source>
</reference>
<keyword evidence="4" id="KW-1185">Reference proteome</keyword>